<accession>A0ABT1QRX5</accession>
<proteinExistence type="predicted"/>
<feature type="region of interest" description="Disordered" evidence="1">
    <location>
        <begin position="209"/>
        <end position="247"/>
    </location>
</feature>
<organism evidence="2 3">
    <name type="scientific">Tahibacter harae</name>
    <dbReference type="NCBI Taxonomy" id="2963937"/>
    <lineage>
        <taxon>Bacteria</taxon>
        <taxon>Pseudomonadati</taxon>
        <taxon>Pseudomonadota</taxon>
        <taxon>Gammaproteobacteria</taxon>
        <taxon>Lysobacterales</taxon>
        <taxon>Rhodanobacteraceae</taxon>
        <taxon>Tahibacter</taxon>
    </lineage>
</organism>
<gene>
    <name evidence="2" type="ORF">NM961_10040</name>
</gene>
<dbReference type="RefSeq" id="WP_255914104.1">
    <property type="nucleotide sequence ID" value="NZ_JANFQO010000007.1"/>
</dbReference>
<dbReference type="PROSITE" id="PS51257">
    <property type="entry name" value="PROKAR_LIPOPROTEIN"/>
    <property type="match status" value="1"/>
</dbReference>
<protein>
    <recommendedName>
        <fullName evidence="4">Lipoprotein</fullName>
    </recommendedName>
</protein>
<feature type="compositionally biased region" description="Polar residues" evidence="1">
    <location>
        <begin position="222"/>
        <end position="241"/>
    </location>
</feature>
<dbReference type="EMBL" id="JANFQO010000007">
    <property type="protein sequence ID" value="MCQ4165050.1"/>
    <property type="molecule type" value="Genomic_DNA"/>
</dbReference>
<evidence type="ECO:0000313" key="2">
    <source>
        <dbReference type="EMBL" id="MCQ4165050.1"/>
    </source>
</evidence>
<keyword evidence="3" id="KW-1185">Reference proteome</keyword>
<evidence type="ECO:0000256" key="1">
    <source>
        <dbReference type="SAM" id="MobiDB-lite"/>
    </source>
</evidence>
<evidence type="ECO:0008006" key="4">
    <source>
        <dbReference type="Google" id="ProtNLM"/>
    </source>
</evidence>
<evidence type="ECO:0000313" key="3">
    <source>
        <dbReference type="Proteomes" id="UP001165498"/>
    </source>
</evidence>
<name>A0ABT1QRX5_9GAMM</name>
<dbReference type="Proteomes" id="UP001165498">
    <property type="component" value="Unassembled WGS sequence"/>
</dbReference>
<reference evidence="2" key="1">
    <citation type="submission" date="2022-07" db="EMBL/GenBank/DDBJ databases">
        <title>Tahibacter sp., a new gammaproteobacterium isolated from the silt sample collected at pig farm.</title>
        <authorList>
            <person name="Chen H."/>
        </authorList>
    </citation>
    <scope>NUCLEOTIDE SEQUENCE</scope>
    <source>
        <strain evidence="2">P2K</strain>
    </source>
</reference>
<sequence length="392" mass="41050">MPLRRLPVIPLLLALGACERTAPPAAPASAGRPPGCLVNLPAAPLIAPAASLQAQEFAATPLDASGLRCLDELLAGQPFATPQHYDPAYAPIQAAHGEDAALRWEKLRHERVQLLRISQGPSASAWLLRIDTGLALEGGRYDLLFTSDAQGRLREQLLVGADGVRYRRSMDLRSPNQFSLQESGGREAAPGADYRAAFQIDDEGHIALDPGGATAPLDAAAVNSSASDEPATSTGDESATSLEEVDGAPGDAEAIRQLLFSDSGVIEESVQRHDFADGSLGMLAIGRTGTAGLAIYVFRPAQPPAAVGRTRYQVASLAIAEPDGVVGAELGKVAWKPAATGVAITLTLRYDVLRPGGNPDSGEAETLTREQTLQLHYDATAGALRRVPDAVP</sequence>
<comment type="caution">
    <text evidence="2">The sequence shown here is derived from an EMBL/GenBank/DDBJ whole genome shotgun (WGS) entry which is preliminary data.</text>
</comment>